<reference evidence="6" key="1">
    <citation type="submission" date="2023-07" db="EMBL/GenBank/DDBJ databases">
        <title>Genomic Encyclopedia of Type Strains, Phase IV (KMG-IV): sequencing the most valuable type-strain genomes for metagenomic binning, comparative biology and taxonomic classification.</title>
        <authorList>
            <person name="Goeker M."/>
        </authorList>
    </citation>
    <scope>NUCLEOTIDE SEQUENCE</scope>
    <source>
        <strain evidence="6">DSM 19569</strain>
    </source>
</reference>
<dbReference type="InterPro" id="IPR023346">
    <property type="entry name" value="Lysozyme-like_dom_sf"/>
</dbReference>
<comment type="similarity">
    <text evidence="2">Belongs to the virb1 family.</text>
</comment>
<evidence type="ECO:0000256" key="2">
    <source>
        <dbReference type="ARBA" id="ARBA00009387"/>
    </source>
</evidence>
<accession>A0AAJ1U051</accession>
<dbReference type="EMBL" id="JAUSWL010000018">
    <property type="protein sequence ID" value="MDQ0546857.1"/>
    <property type="molecule type" value="Genomic_DNA"/>
</dbReference>
<feature type="region of interest" description="Disordered" evidence="3">
    <location>
        <begin position="28"/>
        <end position="53"/>
    </location>
</feature>
<feature type="domain" description="Transglycosylase SLT" evidence="5">
    <location>
        <begin position="60"/>
        <end position="154"/>
    </location>
</feature>
<dbReference type="Pfam" id="PF01464">
    <property type="entry name" value="SLT"/>
    <property type="match status" value="1"/>
</dbReference>
<evidence type="ECO:0000256" key="4">
    <source>
        <dbReference type="SAM" id="SignalP"/>
    </source>
</evidence>
<evidence type="ECO:0000313" key="7">
    <source>
        <dbReference type="Proteomes" id="UP001223420"/>
    </source>
</evidence>
<evidence type="ECO:0000313" key="6">
    <source>
        <dbReference type="EMBL" id="MDQ0546857.1"/>
    </source>
</evidence>
<dbReference type="PANTHER" id="PTHR37423">
    <property type="entry name" value="SOLUBLE LYTIC MUREIN TRANSGLYCOSYLASE-RELATED"/>
    <property type="match status" value="1"/>
</dbReference>
<sequence length="236" mass="24068">MTAAPCIPGIFVGAVMVAGSAPAAEQAAAAAASPHRDVPTTNGGAPPPGPTPYAEILTREATSRGLPPALADAVAYVESGYNAGAVGSVGELGLMQVRPATAAMLGHRGPAAELLDPATNARFGVAYLAEAWRLAGGDLCRALAKYRAGHGQDRLTPRSLDYCRRARDRLAAMGSPLAAAPVPGAVPPASVASRVPAPAARSMRPALAGLVNRFWAEHVARVRAVEARSDRIMRGG</sequence>
<dbReference type="Gene3D" id="1.10.530.10">
    <property type="match status" value="1"/>
</dbReference>
<name>A0AAJ1U051_9HYPH</name>
<proteinExistence type="inferred from homology"/>
<dbReference type="SUPFAM" id="SSF53955">
    <property type="entry name" value="Lysozyme-like"/>
    <property type="match status" value="1"/>
</dbReference>
<dbReference type="InterPro" id="IPR008258">
    <property type="entry name" value="Transglycosylase_SLT_dom_1"/>
</dbReference>
<dbReference type="PANTHER" id="PTHR37423:SF2">
    <property type="entry name" value="MEMBRANE-BOUND LYTIC MUREIN TRANSGLYCOSYLASE C"/>
    <property type="match status" value="1"/>
</dbReference>
<organism evidence="6 7">
    <name type="scientific">Methylobacterium brachiatum</name>
    <dbReference type="NCBI Taxonomy" id="269660"/>
    <lineage>
        <taxon>Bacteria</taxon>
        <taxon>Pseudomonadati</taxon>
        <taxon>Pseudomonadota</taxon>
        <taxon>Alphaproteobacteria</taxon>
        <taxon>Hyphomicrobiales</taxon>
        <taxon>Methylobacteriaceae</taxon>
        <taxon>Methylobacterium</taxon>
    </lineage>
</organism>
<comment type="caution">
    <text evidence="6">The sequence shown here is derived from an EMBL/GenBank/DDBJ whole genome shotgun (WGS) entry which is preliminary data.</text>
</comment>
<dbReference type="RefSeq" id="WP_193375348.1">
    <property type="nucleotide sequence ID" value="NZ_JAUSWL010000018.1"/>
</dbReference>
<evidence type="ECO:0000259" key="5">
    <source>
        <dbReference type="Pfam" id="PF01464"/>
    </source>
</evidence>
<evidence type="ECO:0000256" key="3">
    <source>
        <dbReference type="SAM" id="MobiDB-lite"/>
    </source>
</evidence>
<gene>
    <name evidence="6" type="ORF">QO001_005809</name>
</gene>
<dbReference type="AlphaFoldDB" id="A0AAJ1U051"/>
<dbReference type="Proteomes" id="UP001223420">
    <property type="component" value="Unassembled WGS sequence"/>
</dbReference>
<keyword evidence="4" id="KW-0732">Signal</keyword>
<evidence type="ECO:0000256" key="1">
    <source>
        <dbReference type="ARBA" id="ARBA00007734"/>
    </source>
</evidence>
<protein>
    <submittedName>
        <fullName evidence="6">Soluble lytic murein transglycosylase-like protein</fullName>
    </submittedName>
</protein>
<comment type="similarity">
    <text evidence="1">Belongs to the transglycosylase Slt family.</text>
</comment>
<feature type="chain" id="PRO_5042498443" evidence="4">
    <location>
        <begin position="24"/>
        <end position="236"/>
    </location>
</feature>
<feature type="signal peptide" evidence="4">
    <location>
        <begin position="1"/>
        <end position="23"/>
    </location>
</feature>